<evidence type="ECO:0000256" key="9">
    <source>
        <dbReference type="RuleBase" id="RU004320"/>
    </source>
</evidence>
<dbReference type="EMBL" id="CP048630">
    <property type="protein sequence ID" value="QIB32776.1"/>
    <property type="molecule type" value="Genomic_DNA"/>
</dbReference>
<dbReference type="EC" id="3.1.1.29" evidence="1 7"/>
<evidence type="ECO:0000313" key="11">
    <source>
        <dbReference type="Proteomes" id="UP000464751"/>
    </source>
</evidence>
<dbReference type="GO" id="GO:0006515">
    <property type="term" value="P:protein quality control for misfolded or incompletely synthesized proteins"/>
    <property type="evidence" value="ECO:0007669"/>
    <property type="project" value="UniProtKB-UniRule"/>
</dbReference>
<evidence type="ECO:0000313" key="10">
    <source>
        <dbReference type="EMBL" id="QIB32776.1"/>
    </source>
</evidence>
<dbReference type="PANTHER" id="PTHR17224:SF1">
    <property type="entry name" value="PEPTIDYL-TRNA HYDROLASE"/>
    <property type="match status" value="1"/>
</dbReference>
<gene>
    <name evidence="7" type="primary">pth</name>
    <name evidence="10" type="ORF">G3A50_02935</name>
</gene>
<comment type="catalytic activity">
    <reaction evidence="7 8">
        <text>an N-acyl-L-alpha-aminoacyl-tRNA + H2O = an N-acyl-L-amino acid + a tRNA + H(+)</text>
        <dbReference type="Rhea" id="RHEA:54448"/>
        <dbReference type="Rhea" id="RHEA-COMP:10123"/>
        <dbReference type="Rhea" id="RHEA-COMP:13883"/>
        <dbReference type="ChEBI" id="CHEBI:15377"/>
        <dbReference type="ChEBI" id="CHEBI:15378"/>
        <dbReference type="ChEBI" id="CHEBI:59874"/>
        <dbReference type="ChEBI" id="CHEBI:78442"/>
        <dbReference type="ChEBI" id="CHEBI:138191"/>
        <dbReference type="EC" id="3.1.1.29"/>
    </reaction>
</comment>
<dbReference type="Pfam" id="PF01195">
    <property type="entry name" value="Pept_tRNA_hydro"/>
    <property type="match status" value="1"/>
</dbReference>
<evidence type="ECO:0000256" key="1">
    <source>
        <dbReference type="ARBA" id="ARBA00013260"/>
    </source>
</evidence>
<feature type="binding site" evidence="7">
    <location>
        <position position="14"/>
    </location>
    <ligand>
        <name>tRNA</name>
        <dbReference type="ChEBI" id="CHEBI:17843"/>
    </ligand>
</feature>
<comment type="subcellular location">
    <subcellularLocation>
        <location evidence="7">Cytoplasm</location>
    </subcellularLocation>
</comment>
<dbReference type="Proteomes" id="UP000464751">
    <property type="component" value="Chromosome"/>
</dbReference>
<dbReference type="GO" id="GO:0000049">
    <property type="term" value="F:tRNA binding"/>
    <property type="evidence" value="ECO:0007669"/>
    <property type="project" value="UniProtKB-UniRule"/>
</dbReference>
<dbReference type="NCBIfam" id="TIGR00447">
    <property type="entry name" value="pth"/>
    <property type="match status" value="1"/>
</dbReference>
<keyword evidence="2 7" id="KW-0820">tRNA-binding</keyword>
<name>A0A6P1YJ99_9HYPH</name>
<dbReference type="InterPro" id="IPR018171">
    <property type="entry name" value="Pept_tRNA_hydro_CS"/>
</dbReference>
<evidence type="ECO:0000256" key="5">
    <source>
        <dbReference type="ARBA" id="ARBA00038063"/>
    </source>
</evidence>
<keyword evidence="11" id="KW-1185">Reference proteome</keyword>
<reference evidence="10 11" key="1">
    <citation type="submission" date="2020-02" db="EMBL/GenBank/DDBJ databases">
        <authorList>
            <person name="Li G."/>
        </authorList>
    </citation>
    <scope>NUCLEOTIDE SEQUENCE [LARGE SCALE GENOMIC DNA]</scope>
    <source>
        <strain evidence="10 11">DSM 102029</strain>
    </source>
</reference>
<evidence type="ECO:0000256" key="6">
    <source>
        <dbReference type="ARBA" id="ARBA00050038"/>
    </source>
</evidence>
<dbReference type="PROSITE" id="PS01196">
    <property type="entry name" value="PEPT_TRNA_HYDROL_2"/>
    <property type="match status" value="1"/>
</dbReference>
<dbReference type="HAMAP" id="MF_00083">
    <property type="entry name" value="Pept_tRNA_hydro_bact"/>
    <property type="match status" value="1"/>
</dbReference>
<dbReference type="Gene3D" id="3.40.50.1470">
    <property type="entry name" value="Peptidyl-tRNA hydrolase"/>
    <property type="match status" value="1"/>
</dbReference>
<comment type="subunit">
    <text evidence="7">Monomer.</text>
</comment>
<organism evidence="10 11">
    <name type="scientific">Ancylobacter pratisalsi</name>
    <dbReference type="NCBI Taxonomy" id="1745854"/>
    <lineage>
        <taxon>Bacteria</taxon>
        <taxon>Pseudomonadati</taxon>
        <taxon>Pseudomonadota</taxon>
        <taxon>Alphaproteobacteria</taxon>
        <taxon>Hyphomicrobiales</taxon>
        <taxon>Xanthobacteraceae</taxon>
        <taxon>Ancylobacter</taxon>
    </lineage>
</organism>
<dbReference type="GO" id="GO:0004045">
    <property type="term" value="F:peptidyl-tRNA hydrolase activity"/>
    <property type="evidence" value="ECO:0007669"/>
    <property type="project" value="UniProtKB-UniRule"/>
</dbReference>
<dbReference type="InterPro" id="IPR001328">
    <property type="entry name" value="Pept_tRNA_hydro"/>
</dbReference>
<sequence length="203" mass="22264">MFLFAGLGNPGSKYAGNRHNIGFMAVDAIVRRHRFTPWRRRFQGATCEGEIEGQKVLALLPETFMNESGRAVSEAQRFYKIALGDIFVFHDELDLAPAKVRAKIGGGNAGHNGLRSITAHCGNEYPRVRLGIGHPGDKALVHHYVLSDFAKAERDWVDAVCDGCAELAGLLVTRRLDEFQSRLHLYLDARGIGTPKPAGPAAK</sequence>
<feature type="site" description="Discriminates between blocked and unblocked aminoacyl-tRNA" evidence="7">
    <location>
        <position position="9"/>
    </location>
</feature>
<dbReference type="GO" id="GO:0005737">
    <property type="term" value="C:cytoplasm"/>
    <property type="evidence" value="ECO:0007669"/>
    <property type="project" value="UniProtKB-SubCell"/>
</dbReference>
<dbReference type="InterPro" id="IPR036416">
    <property type="entry name" value="Pept_tRNA_hydro_sf"/>
</dbReference>
<evidence type="ECO:0000256" key="8">
    <source>
        <dbReference type="RuleBase" id="RU000673"/>
    </source>
</evidence>
<dbReference type="CDD" id="cd00462">
    <property type="entry name" value="PTH"/>
    <property type="match status" value="1"/>
</dbReference>
<proteinExistence type="inferred from homology"/>
<evidence type="ECO:0000256" key="7">
    <source>
        <dbReference type="HAMAP-Rule" id="MF_00083"/>
    </source>
</evidence>
<dbReference type="AlphaFoldDB" id="A0A6P1YJ99"/>
<feature type="binding site" evidence="7">
    <location>
        <position position="112"/>
    </location>
    <ligand>
        <name>tRNA</name>
        <dbReference type="ChEBI" id="CHEBI:17843"/>
    </ligand>
</feature>
<feature type="binding site" evidence="7">
    <location>
        <position position="64"/>
    </location>
    <ligand>
        <name>tRNA</name>
        <dbReference type="ChEBI" id="CHEBI:17843"/>
    </ligand>
</feature>
<evidence type="ECO:0000256" key="3">
    <source>
        <dbReference type="ARBA" id="ARBA00022801"/>
    </source>
</evidence>
<feature type="binding site" evidence="7">
    <location>
        <position position="66"/>
    </location>
    <ligand>
        <name>tRNA</name>
        <dbReference type="ChEBI" id="CHEBI:17843"/>
    </ligand>
</feature>
<feature type="site" description="Stabilizes the basic form of H active site to accept a proton" evidence="7">
    <location>
        <position position="91"/>
    </location>
</feature>
<dbReference type="RefSeq" id="WP_163073863.1">
    <property type="nucleotide sequence ID" value="NZ_CP048630.1"/>
</dbReference>
<accession>A0A6P1YJ99</accession>
<keyword evidence="4 7" id="KW-0694">RNA-binding</keyword>
<keyword evidence="7" id="KW-0963">Cytoplasm</keyword>
<dbReference type="PANTHER" id="PTHR17224">
    <property type="entry name" value="PEPTIDYL-TRNA HYDROLASE"/>
    <property type="match status" value="1"/>
</dbReference>
<comment type="function">
    <text evidence="7">Catalyzes the release of premature peptidyl moieties from peptidyl-tRNA molecules trapped in stalled 50S ribosomal subunits, and thus maintains levels of free tRNAs and 50S ribosomes.</text>
</comment>
<dbReference type="KEGG" id="apra:G3A50_02935"/>
<feature type="active site" description="Proton acceptor" evidence="7">
    <location>
        <position position="19"/>
    </location>
</feature>
<comment type="similarity">
    <text evidence="5 7 9">Belongs to the PTH family.</text>
</comment>
<evidence type="ECO:0000256" key="2">
    <source>
        <dbReference type="ARBA" id="ARBA00022555"/>
    </source>
</evidence>
<protein>
    <recommendedName>
        <fullName evidence="6 7">Peptidyl-tRNA hydrolase</fullName>
        <shortName evidence="7">Pth</shortName>
        <ecNumber evidence="1 7">3.1.1.29</ecNumber>
    </recommendedName>
</protein>
<dbReference type="SUPFAM" id="SSF53178">
    <property type="entry name" value="Peptidyl-tRNA hydrolase-like"/>
    <property type="match status" value="1"/>
</dbReference>
<dbReference type="FunFam" id="3.40.50.1470:FF:000001">
    <property type="entry name" value="Peptidyl-tRNA hydrolase"/>
    <property type="match status" value="1"/>
</dbReference>
<comment type="function">
    <text evidence="7">Hydrolyzes ribosome-free peptidyl-tRNAs (with 1 or more amino acids incorporated), which drop off the ribosome during protein synthesis, or as a result of ribosome stalling.</text>
</comment>
<keyword evidence="3 7" id="KW-0378">Hydrolase</keyword>
<evidence type="ECO:0000256" key="4">
    <source>
        <dbReference type="ARBA" id="ARBA00022884"/>
    </source>
</evidence>
<dbReference type="GO" id="GO:0072344">
    <property type="term" value="P:rescue of stalled ribosome"/>
    <property type="evidence" value="ECO:0007669"/>
    <property type="project" value="UniProtKB-UniRule"/>
</dbReference>
<dbReference type="PROSITE" id="PS01195">
    <property type="entry name" value="PEPT_TRNA_HYDROL_1"/>
    <property type="match status" value="1"/>
</dbReference>